<keyword evidence="7 9" id="KW-0811">Translocation</keyword>
<dbReference type="InterPro" id="IPR055344">
    <property type="entry name" value="SecD_SecF_C_bact"/>
</dbReference>
<proteinExistence type="inferred from homology"/>
<dbReference type="RefSeq" id="WP_021284336.1">
    <property type="nucleotide sequence ID" value="NZ_JAGGLL010000001.1"/>
</dbReference>
<evidence type="ECO:0000256" key="4">
    <source>
        <dbReference type="ARBA" id="ARBA00022692"/>
    </source>
</evidence>
<feature type="domain" description="Protein export membrane protein SecD/SecF C-terminal" evidence="10">
    <location>
        <begin position="108"/>
        <end position="283"/>
    </location>
</feature>
<dbReference type="NCBIfam" id="TIGR00966">
    <property type="entry name" value="transloc_SecF"/>
    <property type="match status" value="1"/>
</dbReference>
<evidence type="ECO:0000256" key="3">
    <source>
        <dbReference type="ARBA" id="ARBA00022475"/>
    </source>
</evidence>
<comment type="similarity">
    <text evidence="9">Belongs to the SecD/SecF family. SecF subfamily.</text>
</comment>
<feature type="transmembrane region" description="Helical" evidence="9">
    <location>
        <begin position="153"/>
        <end position="176"/>
    </location>
</feature>
<evidence type="ECO:0000256" key="7">
    <source>
        <dbReference type="ARBA" id="ARBA00023010"/>
    </source>
</evidence>
<comment type="function">
    <text evidence="9">Part of the Sec protein translocase complex. Interacts with the SecYEG preprotein conducting channel. SecDF uses the proton motive force (PMF) to complete protein translocation after the ATP-dependent function of SecA.</text>
</comment>
<feature type="transmembrane region" description="Helical" evidence="9">
    <location>
        <begin position="231"/>
        <end position="249"/>
    </location>
</feature>
<dbReference type="PANTHER" id="PTHR30081">
    <property type="entry name" value="PROTEIN-EXPORT MEMBRANE PROTEIN SEC"/>
    <property type="match status" value="1"/>
</dbReference>
<accession>A0ABS4JY35</accession>
<dbReference type="InterPro" id="IPR005665">
    <property type="entry name" value="SecF_bac"/>
</dbReference>
<keyword evidence="3 9" id="KW-1003">Cell membrane</keyword>
<gene>
    <name evidence="9" type="primary">secF</name>
    <name evidence="11" type="ORF">J2Z44_000225</name>
</gene>
<dbReference type="Proteomes" id="UP001519308">
    <property type="component" value="Unassembled WGS sequence"/>
</dbReference>
<sequence length="294" mass="32465">MLQIIKKTKVWFTISIVLTIIGIAFLFTKGLNYGIDFRGGTLISMNINKEFKKADVDTIVDKYAKGKYSTKVANEGKEIEILVQEGVLNEEGVNNLIKDVKTQYSLEESAVIGSETIGASVGNELKEKAIWALIVANAAILIYVAMRFELNFAIAAIIALIHDVFLTVSFYAIFGIQVNTPFIAAVLTIVGYSINDTIVVFDRVRENVKKNRRMSPEEVANLSVNETMARSINTTLTTLITITAVYIFVPTIREFTLPLIIGIACGAYSSIFIASPLWVVLKNRKRKNKNAAAA</sequence>
<feature type="transmembrane region" description="Helical" evidence="9">
    <location>
        <begin position="129"/>
        <end position="146"/>
    </location>
</feature>
<dbReference type="InterPro" id="IPR022813">
    <property type="entry name" value="SecD/SecF_arch_bac"/>
</dbReference>
<evidence type="ECO:0000313" key="12">
    <source>
        <dbReference type="Proteomes" id="UP001519308"/>
    </source>
</evidence>
<reference evidence="11 12" key="1">
    <citation type="submission" date="2021-03" db="EMBL/GenBank/DDBJ databases">
        <title>Genomic Encyclopedia of Type Strains, Phase IV (KMG-IV): sequencing the most valuable type-strain genomes for metagenomic binning, comparative biology and taxonomic classification.</title>
        <authorList>
            <person name="Goeker M."/>
        </authorList>
    </citation>
    <scope>NUCLEOTIDE SEQUENCE [LARGE SCALE GENOMIC DNA]</scope>
    <source>
        <strain evidence="11 12">DSM 28650</strain>
    </source>
</reference>
<keyword evidence="12" id="KW-1185">Reference proteome</keyword>
<dbReference type="InterPro" id="IPR022645">
    <property type="entry name" value="SecD/SecF_bac"/>
</dbReference>
<evidence type="ECO:0000313" key="11">
    <source>
        <dbReference type="EMBL" id="MBP2020444.1"/>
    </source>
</evidence>
<evidence type="ECO:0000256" key="6">
    <source>
        <dbReference type="ARBA" id="ARBA00022989"/>
    </source>
</evidence>
<feature type="transmembrane region" description="Helical" evidence="9">
    <location>
        <begin position="12"/>
        <end position="35"/>
    </location>
</feature>
<dbReference type="SUPFAM" id="SSF82866">
    <property type="entry name" value="Multidrug efflux transporter AcrB transmembrane domain"/>
    <property type="match status" value="1"/>
</dbReference>
<dbReference type="EMBL" id="JAGGLL010000001">
    <property type="protein sequence ID" value="MBP2020444.1"/>
    <property type="molecule type" value="Genomic_DNA"/>
</dbReference>
<organism evidence="11 12">
    <name type="scientific">Clostridium punense</name>
    <dbReference type="NCBI Taxonomy" id="1054297"/>
    <lineage>
        <taxon>Bacteria</taxon>
        <taxon>Bacillati</taxon>
        <taxon>Bacillota</taxon>
        <taxon>Clostridia</taxon>
        <taxon>Eubacteriales</taxon>
        <taxon>Clostridiaceae</taxon>
        <taxon>Clostridium</taxon>
    </lineage>
</organism>
<dbReference type="PRINTS" id="PR01755">
    <property type="entry name" value="SECFTRNLCASE"/>
</dbReference>
<dbReference type="HAMAP" id="MF_01464_B">
    <property type="entry name" value="SecF_B"/>
    <property type="match status" value="1"/>
</dbReference>
<keyword evidence="4 9" id="KW-0812">Transmembrane</keyword>
<keyword evidence="6 9" id="KW-1133">Transmembrane helix</keyword>
<dbReference type="Gene3D" id="1.20.1640.10">
    <property type="entry name" value="Multidrug efflux transporter AcrB transmembrane domain"/>
    <property type="match status" value="1"/>
</dbReference>
<keyword evidence="5 9" id="KW-0653">Protein transport</keyword>
<evidence type="ECO:0000259" key="10">
    <source>
        <dbReference type="Pfam" id="PF02355"/>
    </source>
</evidence>
<keyword evidence="2 9" id="KW-0813">Transport</keyword>
<comment type="caution">
    <text evidence="11">The sequence shown here is derived from an EMBL/GenBank/DDBJ whole genome shotgun (WGS) entry which is preliminary data.</text>
</comment>
<comment type="subunit">
    <text evidence="9">Forms a complex with SecD. Part of the essential Sec protein translocation apparatus which comprises SecA, SecYEG and auxiliary proteins SecDF. Other proteins may also be involved.</text>
</comment>
<name>A0ABS4JY35_9CLOT</name>
<dbReference type="PANTHER" id="PTHR30081:SF8">
    <property type="entry name" value="PROTEIN TRANSLOCASE SUBUNIT SECF"/>
    <property type="match status" value="1"/>
</dbReference>
<evidence type="ECO:0000256" key="9">
    <source>
        <dbReference type="HAMAP-Rule" id="MF_01464"/>
    </source>
</evidence>
<evidence type="ECO:0000256" key="8">
    <source>
        <dbReference type="ARBA" id="ARBA00023136"/>
    </source>
</evidence>
<dbReference type="InterPro" id="IPR022646">
    <property type="entry name" value="SecD/SecF_CS"/>
</dbReference>
<dbReference type="Pfam" id="PF02355">
    <property type="entry name" value="SecD_SecF_C"/>
    <property type="match status" value="1"/>
</dbReference>
<evidence type="ECO:0000256" key="2">
    <source>
        <dbReference type="ARBA" id="ARBA00022448"/>
    </source>
</evidence>
<feature type="transmembrane region" description="Helical" evidence="9">
    <location>
        <begin position="182"/>
        <end position="204"/>
    </location>
</feature>
<feature type="transmembrane region" description="Helical" evidence="9">
    <location>
        <begin position="255"/>
        <end position="281"/>
    </location>
</feature>
<comment type="subcellular location">
    <subcellularLocation>
        <location evidence="1 9">Cell membrane</location>
        <topology evidence="1 9">Multi-pass membrane protein</topology>
    </subcellularLocation>
</comment>
<dbReference type="InterPro" id="IPR048634">
    <property type="entry name" value="SecD_SecF_C"/>
</dbReference>
<keyword evidence="8 9" id="KW-0472">Membrane</keyword>
<evidence type="ECO:0000256" key="1">
    <source>
        <dbReference type="ARBA" id="ARBA00004651"/>
    </source>
</evidence>
<protein>
    <recommendedName>
        <fullName evidence="9">Protein-export membrane protein SecF</fullName>
    </recommendedName>
</protein>
<dbReference type="NCBIfam" id="TIGR00916">
    <property type="entry name" value="2A0604s01"/>
    <property type="match status" value="1"/>
</dbReference>
<dbReference type="Pfam" id="PF07549">
    <property type="entry name" value="Sec_GG"/>
    <property type="match status" value="1"/>
</dbReference>
<evidence type="ECO:0000256" key="5">
    <source>
        <dbReference type="ARBA" id="ARBA00022927"/>
    </source>
</evidence>